<keyword evidence="3" id="KW-1185">Reference proteome</keyword>
<dbReference type="Gene3D" id="3.40.630.30">
    <property type="match status" value="1"/>
</dbReference>
<dbReference type="InterPro" id="IPR016181">
    <property type="entry name" value="Acyl_CoA_acyltransferase"/>
</dbReference>
<feature type="domain" description="N-acetyltransferase" evidence="1">
    <location>
        <begin position="1"/>
        <end position="148"/>
    </location>
</feature>
<evidence type="ECO:0000313" key="2">
    <source>
        <dbReference type="EMBL" id="UOQ45261.1"/>
    </source>
</evidence>
<dbReference type="SUPFAM" id="SSF55729">
    <property type="entry name" value="Acyl-CoA N-acyltransferases (Nat)"/>
    <property type="match status" value="1"/>
</dbReference>
<dbReference type="Proteomes" id="UP000831787">
    <property type="component" value="Chromosome"/>
</dbReference>
<organism evidence="2 3">
    <name type="scientific">Halobacillus salinarum</name>
    <dbReference type="NCBI Taxonomy" id="2932257"/>
    <lineage>
        <taxon>Bacteria</taxon>
        <taxon>Bacillati</taxon>
        <taxon>Bacillota</taxon>
        <taxon>Bacilli</taxon>
        <taxon>Bacillales</taxon>
        <taxon>Bacillaceae</taxon>
        <taxon>Halobacillus</taxon>
    </lineage>
</organism>
<evidence type="ECO:0000259" key="1">
    <source>
        <dbReference type="PROSITE" id="PS51186"/>
    </source>
</evidence>
<reference evidence="2 3" key="1">
    <citation type="submission" date="2022-04" db="EMBL/GenBank/DDBJ databases">
        <title>Halobacillus sp. isolated from saltern.</title>
        <authorList>
            <person name="Won M."/>
            <person name="Lee C.-M."/>
            <person name="Woen H.-Y."/>
            <person name="Kwon S.-W."/>
        </authorList>
    </citation>
    <scope>NUCLEOTIDE SEQUENCE [LARGE SCALE GENOMIC DNA]</scope>
    <source>
        <strain evidence="2 3">SSBR10-3</strain>
    </source>
</reference>
<dbReference type="PANTHER" id="PTHR43415">
    <property type="entry name" value="SPERMIDINE N(1)-ACETYLTRANSFERASE"/>
    <property type="match status" value="1"/>
</dbReference>
<dbReference type="PROSITE" id="PS51186">
    <property type="entry name" value="GNAT"/>
    <property type="match status" value="1"/>
</dbReference>
<proteinExistence type="predicted"/>
<dbReference type="PANTHER" id="PTHR43415:SF3">
    <property type="entry name" value="GNAT-FAMILY ACETYLTRANSFERASE"/>
    <property type="match status" value="1"/>
</dbReference>
<dbReference type="RefSeq" id="WP_244711850.1">
    <property type="nucleotide sequence ID" value="NZ_CP095073.1"/>
</dbReference>
<protein>
    <submittedName>
        <fullName evidence="2">GNAT family N-acetyltransferase</fullName>
    </submittedName>
</protein>
<name>A0ABY4ELC5_9BACI</name>
<dbReference type="InterPro" id="IPR000182">
    <property type="entry name" value="GNAT_dom"/>
</dbReference>
<dbReference type="EMBL" id="CP095073">
    <property type="protein sequence ID" value="UOQ45261.1"/>
    <property type="molecule type" value="Genomic_DNA"/>
</dbReference>
<evidence type="ECO:0000313" key="3">
    <source>
        <dbReference type="Proteomes" id="UP000831787"/>
    </source>
</evidence>
<accession>A0ABY4ELC5</accession>
<sequence length="151" mass="17627">MEYRKIKQAEAVQISQWKYPPPYDFYDITADEEDYQEFIDPRKRSEHTYSVFERGVIIGFLTAIPVDEGKVEIGLGMRPDLTGKGRGEEQLSSMLEFVKKEYDPHTVTLAVAKFNRRAITVYERAGFKKIETYPQKTNGGVYPFIRMNMHF</sequence>
<gene>
    <name evidence="2" type="ORF">MUN89_04755</name>
</gene>
<dbReference type="Pfam" id="PF00583">
    <property type="entry name" value="Acetyltransf_1"/>
    <property type="match status" value="1"/>
</dbReference>